<proteinExistence type="predicted"/>
<dbReference type="Proteomes" id="UP000184287">
    <property type="component" value="Unassembled WGS sequence"/>
</dbReference>
<dbReference type="InterPro" id="IPR041408">
    <property type="entry name" value="Hcp_Tssd"/>
</dbReference>
<evidence type="ECO:0008006" key="3">
    <source>
        <dbReference type="Google" id="ProtNLM"/>
    </source>
</evidence>
<sequence>IMAFKTRLNLGSKEFDVLQCSFSLNRDVDAKGRPSSGVYGGTIHLEVESTEDTSVIESMVNNQYKPLSGNIVFKKGEEDAKMKELSFEDSYIIQYNEGIAVNDNTPMTLSFVISARKLKIGNAEHVNDWPKA</sequence>
<accession>A0A1M5LL07</accession>
<gene>
    <name evidence="1" type="ORF">SAMN04488522_106375</name>
</gene>
<dbReference type="AlphaFoldDB" id="A0A1M5LL07"/>
<evidence type="ECO:0000313" key="2">
    <source>
        <dbReference type="Proteomes" id="UP000184287"/>
    </source>
</evidence>
<name>A0A1M5LL07_9SPHI</name>
<dbReference type="EMBL" id="FQUQ01000006">
    <property type="protein sequence ID" value="SHG65369.1"/>
    <property type="molecule type" value="Genomic_DNA"/>
</dbReference>
<feature type="non-terminal residue" evidence="1">
    <location>
        <position position="1"/>
    </location>
</feature>
<reference evidence="2" key="1">
    <citation type="submission" date="2016-11" db="EMBL/GenBank/DDBJ databases">
        <authorList>
            <person name="Varghese N."/>
            <person name="Submissions S."/>
        </authorList>
    </citation>
    <scope>NUCLEOTIDE SEQUENCE [LARGE SCALE GENOMIC DNA]</scope>
    <source>
        <strain evidence="2">DSM 16990</strain>
    </source>
</reference>
<dbReference type="RefSeq" id="WP_262497440.1">
    <property type="nucleotide sequence ID" value="NZ_FQUQ01000006.1"/>
</dbReference>
<organism evidence="1 2">
    <name type="scientific">Pedobacter caeni</name>
    <dbReference type="NCBI Taxonomy" id="288992"/>
    <lineage>
        <taxon>Bacteria</taxon>
        <taxon>Pseudomonadati</taxon>
        <taxon>Bacteroidota</taxon>
        <taxon>Sphingobacteriia</taxon>
        <taxon>Sphingobacteriales</taxon>
        <taxon>Sphingobacteriaceae</taxon>
        <taxon>Pedobacter</taxon>
    </lineage>
</organism>
<dbReference type="GO" id="GO:0033104">
    <property type="term" value="C:type VI protein secretion system complex"/>
    <property type="evidence" value="ECO:0007669"/>
    <property type="project" value="InterPro"/>
</dbReference>
<keyword evidence="2" id="KW-1185">Reference proteome</keyword>
<evidence type="ECO:0000313" key="1">
    <source>
        <dbReference type="EMBL" id="SHG65369.1"/>
    </source>
</evidence>
<dbReference type="Pfam" id="PF17642">
    <property type="entry name" value="TssD"/>
    <property type="match status" value="1"/>
</dbReference>
<protein>
    <recommendedName>
        <fullName evidence="3">Type VI secretion system needle protein Hcp</fullName>
    </recommendedName>
</protein>
<dbReference type="STRING" id="288992.SAMN04488522_106375"/>